<feature type="transmembrane region" description="Helical" evidence="7">
    <location>
        <begin position="573"/>
        <end position="599"/>
    </location>
</feature>
<dbReference type="InterPro" id="IPR013525">
    <property type="entry name" value="ABC2_TM"/>
</dbReference>
<feature type="transmembrane region" description="Helical" evidence="7">
    <location>
        <begin position="605"/>
        <end position="627"/>
    </location>
</feature>
<dbReference type="PANTHER" id="PTHR43038:SF3">
    <property type="entry name" value="ABC TRANSPORTER G FAMILY MEMBER 20 ISOFORM X1"/>
    <property type="match status" value="1"/>
</dbReference>
<dbReference type="GO" id="GO:0140359">
    <property type="term" value="F:ABC-type transporter activity"/>
    <property type="evidence" value="ECO:0007669"/>
    <property type="project" value="InterPro"/>
</dbReference>
<dbReference type="InterPro" id="IPR047817">
    <property type="entry name" value="ABC2_TM_bact-type"/>
</dbReference>
<sequence length="723" mass="81042">MEPKNAIAIKSAYKHYGRGDKRLDVLRDLNMTVPKGAIYGLLGPSGCGKTTLLSSVIGQSKLSHGTVQIFDSNPEYSISRIPGPRVGYMPQETALCQELSIMETLQYFGRLNLMNEASIRIRCLFLISLLDLPEPKRVVANLSGGQKRRVSLAAALIHEPELLILDEPTVGVDPLLRECIWKHLLELSNECQTTIVITTHFIEETRQAHIVGMMRLGKILVEGKPSEILERYSKASLDEVFLHVCLGQDDLVSINRSNRSRATIESGLNHPEQVSLKENGQNPKDVPMTFQSKRQRKTRCCQSGMKFKRVKALTIKNFIKMWRNMGSVIFQLLIPAFQVALFCLAIGNIPRNLDIAIINQEISDSTCDYYSTACVLGERSDFIGGYDFQAQNRANLSCRFLSHLDQSVIRFKPFDSFESGLESTRTGDTWGLIHFKDNFSERFFDRFLALIESRSLNASQLAESDIQIKLDMTNQQVGITLQMELVEAFKRFSEDVISSCNISTKLASIPLRFSDPVYGKYKQTLTDFAVPGIILLVTYFMALGLTSLAFIVERNEGLLHRNWVAGVTPTELMLAHVLAQISVMAVQTILMLGYVIFIYQLPTAGSLACISGLTLLQGLCGMANGLLVSAISNTEEMGIYLCLATFFPNMTLSGIFWPLEGMPAWLHQIAVVLPQTYACEALRHVFFKGWGMEWVQVYRAFALSVAWTLAFLISSVFIFKVRR</sequence>
<evidence type="ECO:0000256" key="5">
    <source>
        <dbReference type="ARBA" id="ARBA00022989"/>
    </source>
</evidence>
<comment type="subcellular location">
    <subcellularLocation>
        <location evidence="1">Membrane</location>
        <topology evidence="1">Multi-pass membrane protein</topology>
    </subcellularLocation>
</comment>
<dbReference type="Pfam" id="PF12698">
    <property type="entry name" value="ABC2_membrane_3"/>
    <property type="match status" value="1"/>
</dbReference>
<evidence type="ECO:0000259" key="8">
    <source>
        <dbReference type="PROSITE" id="PS50893"/>
    </source>
</evidence>
<dbReference type="InterPro" id="IPR000412">
    <property type="entry name" value="ABC_2_transport"/>
</dbReference>
<accession>A0A0A7ARE9</accession>
<dbReference type="CDD" id="cd03230">
    <property type="entry name" value="ABC_DR_subfamily_A"/>
    <property type="match status" value="1"/>
</dbReference>
<protein>
    <submittedName>
        <fullName evidence="10">ATP-binding cassette transporter sub-family H 55580</fullName>
    </submittedName>
</protein>
<evidence type="ECO:0000256" key="3">
    <source>
        <dbReference type="ARBA" id="ARBA00022741"/>
    </source>
</evidence>
<dbReference type="PROSITE" id="PS00211">
    <property type="entry name" value="ABC_TRANSPORTER_1"/>
    <property type="match status" value="1"/>
</dbReference>
<dbReference type="AlphaFoldDB" id="A0A0A7ARE9"/>
<dbReference type="PROSITE" id="PS51012">
    <property type="entry name" value="ABC_TM2"/>
    <property type="match status" value="1"/>
</dbReference>
<dbReference type="GO" id="GO:0043190">
    <property type="term" value="C:ATP-binding cassette (ABC) transporter complex"/>
    <property type="evidence" value="ECO:0007669"/>
    <property type="project" value="InterPro"/>
</dbReference>
<keyword evidence="2 7" id="KW-0812">Transmembrane</keyword>
<evidence type="ECO:0000256" key="6">
    <source>
        <dbReference type="ARBA" id="ARBA00023136"/>
    </source>
</evidence>
<keyword evidence="3" id="KW-0547">Nucleotide-binding</keyword>
<name>A0A0A7ARE9_TIGJA</name>
<feature type="domain" description="ABC transporter" evidence="8">
    <location>
        <begin position="7"/>
        <end position="241"/>
    </location>
</feature>
<feature type="transmembrane region" description="Helical" evidence="7">
    <location>
        <begin position="528"/>
        <end position="552"/>
    </location>
</feature>
<feature type="domain" description="ABC transmembrane type-2" evidence="9">
    <location>
        <begin position="493"/>
        <end position="722"/>
    </location>
</feature>
<evidence type="ECO:0000259" key="9">
    <source>
        <dbReference type="PROSITE" id="PS51012"/>
    </source>
</evidence>
<proteinExistence type="evidence at transcript level"/>
<keyword evidence="5 7" id="KW-1133">Transmembrane helix</keyword>
<evidence type="ECO:0000256" key="1">
    <source>
        <dbReference type="ARBA" id="ARBA00004141"/>
    </source>
</evidence>
<dbReference type="GO" id="GO:0016887">
    <property type="term" value="F:ATP hydrolysis activity"/>
    <property type="evidence" value="ECO:0007669"/>
    <property type="project" value="InterPro"/>
</dbReference>
<dbReference type="InterPro" id="IPR027417">
    <property type="entry name" value="P-loop_NTPase"/>
</dbReference>
<dbReference type="InterPro" id="IPR003593">
    <property type="entry name" value="AAA+_ATPase"/>
</dbReference>
<evidence type="ECO:0000256" key="2">
    <source>
        <dbReference type="ARBA" id="ARBA00022692"/>
    </source>
</evidence>
<evidence type="ECO:0000256" key="4">
    <source>
        <dbReference type="ARBA" id="ARBA00022840"/>
    </source>
</evidence>
<dbReference type="PANTHER" id="PTHR43038">
    <property type="entry name" value="ATP-BINDING CASSETTE, SUB-FAMILY H, MEMBER 1"/>
    <property type="match status" value="1"/>
</dbReference>
<evidence type="ECO:0000313" key="10">
    <source>
        <dbReference type="EMBL" id="AHK05673.1"/>
    </source>
</evidence>
<dbReference type="EMBL" id="KF906308">
    <property type="protein sequence ID" value="AHK05673.1"/>
    <property type="molecule type" value="mRNA"/>
</dbReference>
<dbReference type="SMART" id="SM00382">
    <property type="entry name" value="AAA"/>
    <property type="match status" value="1"/>
</dbReference>
<feature type="transmembrane region" description="Helical" evidence="7">
    <location>
        <begin position="697"/>
        <end position="719"/>
    </location>
</feature>
<dbReference type="Pfam" id="PF00005">
    <property type="entry name" value="ABC_tran"/>
    <property type="match status" value="1"/>
</dbReference>
<organism evidence="10">
    <name type="scientific">Tigriopus japonicus</name>
    <name type="common">Copepod</name>
    <dbReference type="NCBI Taxonomy" id="158387"/>
    <lineage>
        <taxon>Eukaryota</taxon>
        <taxon>Metazoa</taxon>
        <taxon>Ecdysozoa</taxon>
        <taxon>Arthropoda</taxon>
        <taxon>Crustacea</taxon>
        <taxon>Multicrustacea</taxon>
        <taxon>Hexanauplia</taxon>
        <taxon>Copepoda</taxon>
        <taxon>Harpacticoida</taxon>
        <taxon>Harpacticidae</taxon>
        <taxon>Tigriopus</taxon>
    </lineage>
</organism>
<dbReference type="InterPro" id="IPR017871">
    <property type="entry name" value="ABC_transporter-like_CS"/>
</dbReference>
<dbReference type="GO" id="GO:0005524">
    <property type="term" value="F:ATP binding"/>
    <property type="evidence" value="ECO:0007669"/>
    <property type="project" value="UniProtKB-KW"/>
</dbReference>
<keyword evidence="6 7" id="KW-0472">Membrane</keyword>
<dbReference type="SUPFAM" id="SSF52540">
    <property type="entry name" value="P-loop containing nucleoside triphosphate hydrolases"/>
    <property type="match status" value="1"/>
</dbReference>
<reference evidence="10" key="1">
    <citation type="submission" date="2013-11" db="EMBL/GenBank/DDBJ databases">
        <title>The ABC transporter gene family of the intertidal copepod, Tigriopus japonicus.</title>
        <authorList>
            <person name="Rhee J.-S."/>
            <person name="Kim B.-M."/>
            <person name="Jeong C.-B."/>
            <person name="Lee J.-S."/>
        </authorList>
    </citation>
    <scope>NUCLEOTIDE SEQUENCE</scope>
</reference>
<keyword evidence="4 10" id="KW-0067">ATP-binding</keyword>
<dbReference type="InterPro" id="IPR003439">
    <property type="entry name" value="ABC_transporter-like_ATP-bd"/>
</dbReference>
<feature type="transmembrane region" description="Helical" evidence="7">
    <location>
        <begin position="328"/>
        <end position="349"/>
    </location>
</feature>
<dbReference type="PRINTS" id="PR00164">
    <property type="entry name" value="ABC2TRNSPORT"/>
</dbReference>
<dbReference type="PROSITE" id="PS50893">
    <property type="entry name" value="ABC_TRANSPORTER_2"/>
    <property type="match status" value="1"/>
</dbReference>
<feature type="transmembrane region" description="Helical" evidence="7">
    <location>
        <begin position="639"/>
        <end position="659"/>
    </location>
</feature>
<dbReference type="Gene3D" id="3.40.50.300">
    <property type="entry name" value="P-loop containing nucleotide triphosphate hydrolases"/>
    <property type="match status" value="1"/>
</dbReference>
<evidence type="ECO:0000256" key="7">
    <source>
        <dbReference type="SAM" id="Phobius"/>
    </source>
</evidence>